<feature type="compositionally biased region" description="Basic and acidic residues" evidence="5">
    <location>
        <begin position="622"/>
        <end position="641"/>
    </location>
</feature>
<dbReference type="SUPFAM" id="SSF57850">
    <property type="entry name" value="RING/U-box"/>
    <property type="match status" value="1"/>
</dbReference>
<evidence type="ECO:0000256" key="5">
    <source>
        <dbReference type="SAM" id="MobiDB-lite"/>
    </source>
</evidence>
<feature type="compositionally biased region" description="Polar residues" evidence="5">
    <location>
        <begin position="811"/>
        <end position="827"/>
    </location>
</feature>
<feature type="compositionally biased region" description="Basic and acidic residues" evidence="5">
    <location>
        <begin position="699"/>
        <end position="714"/>
    </location>
</feature>
<comment type="caution">
    <text evidence="7">The sequence shown here is derived from an EMBL/GenBank/DDBJ whole genome shotgun (WGS) entry which is preliminary data.</text>
</comment>
<keyword evidence="3" id="KW-0862">Zinc</keyword>
<evidence type="ECO:0000256" key="2">
    <source>
        <dbReference type="ARBA" id="ARBA00022771"/>
    </source>
</evidence>
<proteinExistence type="predicted"/>
<feature type="region of interest" description="Disordered" evidence="5">
    <location>
        <begin position="744"/>
        <end position="1031"/>
    </location>
</feature>
<feature type="compositionally biased region" description="Low complexity" evidence="5">
    <location>
        <begin position="371"/>
        <end position="432"/>
    </location>
</feature>
<sequence length="1321" mass="144508">MGFDNECILNIQSLAGEYFCPVCRTLVYPHEALQTQCTHLYCKPCLSYVVSSTQACPYDGYLVTEAGSKPLIESNKALAETIGKTTVHCLYHRSGCMWQGPLSECTTHCTGCAFGNSPVVCNRCGIQIVHRQVQEHAQTCNVNGTNIQPQGPGTAQDAATSGVVSTDQSKIAPAASQPLTSHTVAGTPATQNLNQPATAILLPQAMPAPAVPTPEQQYYQQYQQYYQQYPVYDPYQQAYQQYYPYQQQPAQQAQQPPFQLPSQPQLQQQVQAPMPQVQPQVQPQTQNNPMAQAQVQGQQPQAHPQAQPPIPANGQPQPLYPQAVVIGSSQNQGQVNSQPQGHSGGQVVVHTHMPSQSYSQIQPQMVQNHAQPPMQAPQYQQPHPQMQQPQPPQVQSYPQTQPQPQAQAQPYPHFQPHSHTQPQLQPTNPQQPSGSHPSYTSQPLQQIQHATPQQNPMQAQPSSGSLLPQFLPPPPHMRPPQPPHMLPPQQRPVMHQVQQPMPPQYMQQPQAFPGQTPAQPQGQPHAGPYAHQHLQVRPQAPSQPIQQPSLGFVQPQQGNALPHGMPPQSYVGRPAMLNQGGQPPQYPQSSGSAGIAPPSKPPQFGSDQQHNQYAPSSGGEQTFERRVEQQEDKSPSLKKSESVINDFGANSNEVKPEARLNDELKSEDGRRKDEALITDSVSEFRQSQGVTGDSATTQRVKEESKDSALEDHSLGGRSGQKKTHDLAVSTIDSAKQGEISVNFQGSSLADNGPFSQSQTTPQGQIGDVSGGFPSKVPEQSSHLASVTEQRKSTHPPLPYGLHGQQGPVTPVLQSAPHTEHTMGQSPSHLRPPGHGYLSHGPYPGEQFHPPGPNQPLPFHPEVPPRGPNSFANSRGYEPLSAGHGRISRMSQGDPLGPPLPHGPDNQRVSRHAGPMESDIYQNQRPPQSDGRRLDSHLPGNSDRGPYGAEPNSLRMYGVTPTGRDYSSAPVFSDFPMPPARHREETSKQFHGPPHMGSENSPSFRSHLSRPSSGYGIDGPPRFHDKDPHGYGYEAGQRLPPYHPNESGGRPLPASIHDNRGGFDNNRYNSDFLGPMHGFDWHHMDRLPPTSPGNPFGGPHNINVNGRNMERQPFGERFPMGLPGHMHRGEFDGPGKHMNGEPFGPRNLSGRGESGFGSFHDYGHSGESNGPGAFSHQPRFGESFGSKSTRPHLDEPVFRGGSFAGGSDSFDPIRKSTAFSMGWCRICKVDCESVEGLDIHGQTHEHQRMSMDMVISIKKKNAKRQKSSIDHEEAGKFRNSETYAPSGESLLDALLDGYAYFVFQVAALLFKMVFGNCKFLGN</sequence>
<feature type="compositionally biased region" description="Basic and acidic residues" evidence="5">
    <location>
        <begin position="654"/>
        <end position="675"/>
    </location>
</feature>
<dbReference type="PROSITE" id="PS50089">
    <property type="entry name" value="ZF_RING_2"/>
    <property type="match status" value="1"/>
</dbReference>
<dbReference type="InterPro" id="IPR001841">
    <property type="entry name" value="Znf_RING"/>
</dbReference>
<feature type="compositionally biased region" description="Low complexity" evidence="5">
    <location>
        <begin position="579"/>
        <end position="592"/>
    </location>
</feature>
<dbReference type="OrthoDB" id="9049620at2759"/>
<feature type="compositionally biased region" description="Polar residues" evidence="5">
    <location>
        <begin position="679"/>
        <end position="698"/>
    </location>
</feature>
<dbReference type="GO" id="GO:0008270">
    <property type="term" value="F:zinc ion binding"/>
    <property type="evidence" value="ECO:0007669"/>
    <property type="project" value="UniProtKB-KW"/>
</dbReference>
<feature type="compositionally biased region" description="Low complexity" evidence="5">
    <location>
        <begin position="247"/>
        <end position="305"/>
    </location>
</feature>
<feature type="region of interest" description="Disordered" evidence="5">
    <location>
        <begin position="247"/>
        <end position="320"/>
    </location>
</feature>
<feature type="region of interest" description="Disordered" evidence="5">
    <location>
        <begin position="1134"/>
        <end position="1194"/>
    </location>
</feature>
<reference evidence="7 8" key="1">
    <citation type="submission" date="2019-05" db="EMBL/GenBank/DDBJ databases">
        <title>Mikania micrantha, genome provides insights into the molecular mechanism of rapid growth.</title>
        <authorList>
            <person name="Liu B."/>
        </authorList>
    </citation>
    <scope>NUCLEOTIDE SEQUENCE [LARGE SCALE GENOMIC DNA]</scope>
    <source>
        <strain evidence="7">NLD-2019</strain>
        <tissue evidence="7">Leaf</tissue>
    </source>
</reference>
<feature type="compositionally biased region" description="Low complexity" evidence="5">
    <location>
        <begin position="538"/>
        <end position="549"/>
    </location>
</feature>
<evidence type="ECO:0000313" key="7">
    <source>
        <dbReference type="EMBL" id="KAD6119772.1"/>
    </source>
</evidence>
<feature type="domain" description="RING-type" evidence="6">
    <location>
        <begin position="20"/>
        <end position="59"/>
    </location>
</feature>
<dbReference type="Gene3D" id="3.30.40.10">
    <property type="entry name" value="Zinc/RING finger domain, C3HC4 (zinc finger)"/>
    <property type="match status" value="1"/>
</dbReference>
<dbReference type="InterPro" id="IPR013083">
    <property type="entry name" value="Znf_RING/FYVE/PHD"/>
</dbReference>
<name>A0A5N6PE39_9ASTR</name>
<dbReference type="PANTHER" id="PTHR37393">
    <property type="entry name" value="AT-RICH INTERACTIVE DOMAIN-CONTAINING PROTEIN 1A-LIKE"/>
    <property type="match status" value="1"/>
</dbReference>
<evidence type="ECO:0000256" key="4">
    <source>
        <dbReference type="PROSITE-ProRule" id="PRU00175"/>
    </source>
</evidence>
<evidence type="ECO:0000256" key="3">
    <source>
        <dbReference type="ARBA" id="ARBA00022833"/>
    </source>
</evidence>
<keyword evidence="1" id="KW-0479">Metal-binding</keyword>
<dbReference type="SUPFAM" id="SSF49599">
    <property type="entry name" value="TRAF domain-like"/>
    <property type="match status" value="1"/>
</dbReference>
<protein>
    <recommendedName>
        <fullName evidence="6">RING-type domain-containing protein</fullName>
    </recommendedName>
</protein>
<feature type="compositionally biased region" description="Polar residues" evidence="5">
    <location>
        <begin position="777"/>
        <end position="787"/>
    </location>
</feature>
<keyword evidence="8" id="KW-1185">Reference proteome</keyword>
<organism evidence="7 8">
    <name type="scientific">Mikania micrantha</name>
    <name type="common">bitter vine</name>
    <dbReference type="NCBI Taxonomy" id="192012"/>
    <lineage>
        <taxon>Eukaryota</taxon>
        <taxon>Viridiplantae</taxon>
        <taxon>Streptophyta</taxon>
        <taxon>Embryophyta</taxon>
        <taxon>Tracheophyta</taxon>
        <taxon>Spermatophyta</taxon>
        <taxon>Magnoliopsida</taxon>
        <taxon>eudicotyledons</taxon>
        <taxon>Gunneridae</taxon>
        <taxon>Pentapetalae</taxon>
        <taxon>asterids</taxon>
        <taxon>campanulids</taxon>
        <taxon>Asterales</taxon>
        <taxon>Asteraceae</taxon>
        <taxon>Asteroideae</taxon>
        <taxon>Heliantheae alliance</taxon>
        <taxon>Eupatorieae</taxon>
        <taxon>Mikania</taxon>
    </lineage>
</organism>
<feature type="compositionally biased region" description="Low complexity" evidence="5">
    <location>
        <begin position="491"/>
        <end position="528"/>
    </location>
</feature>
<feature type="region of interest" description="Disordered" evidence="5">
    <location>
        <begin position="365"/>
        <end position="725"/>
    </location>
</feature>
<feature type="compositionally biased region" description="Polar residues" evidence="5">
    <location>
        <begin position="744"/>
        <end position="763"/>
    </location>
</feature>
<evidence type="ECO:0000259" key="6">
    <source>
        <dbReference type="PROSITE" id="PS50089"/>
    </source>
</evidence>
<feature type="compositionally biased region" description="Polar residues" evidence="5">
    <location>
        <begin position="605"/>
        <end position="620"/>
    </location>
</feature>
<dbReference type="Proteomes" id="UP000326396">
    <property type="component" value="Linkage Group LG13"/>
</dbReference>
<evidence type="ECO:0000256" key="1">
    <source>
        <dbReference type="ARBA" id="ARBA00022723"/>
    </source>
</evidence>
<feature type="compositionally biased region" description="Pro residues" evidence="5">
    <location>
        <begin position="470"/>
        <end position="490"/>
    </location>
</feature>
<keyword evidence="2 4" id="KW-0863">Zinc-finger</keyword>
<feature type="compositionally biased region" description="Polar residues" evidence="5">
    <location>
        <begin position="997"/>
        <end position="1011"/>
    </location>
</feature>
<dbReference type="PANTHER" id="PTHR37393:SF1">
    <property type="entry name" value="AT-RICH INTERACTIVE DOMAIN-CONTAINING PROTEIN 1A-LIKE"/>
    <property type="match status" value="1"/>
</dbReference>
<dbReference type="EMBL" id="SZYD01000005">
    <property type="protein sequence ID" value="KAD6119772.1"/>
    <property type="molecule type" value="Genomic_DNA"/>
</dbReference>
<feature type="compositionally biased region" description="Pro residues" evidence="5">
    <location>
        <begin position="849"/>
        <end position="866"/>
    </location>
</feature>
<dbReference type="PROSITE" id="PS00518">
    <property type="entry name" value="ZF_RING_1"/>
    <property type="match status" value="1"/>
</dbReference>
<feature type="compositionally biased region" description="Polar residues" evidence="5">
    <location>
        <begin position="433"/>
        <end position="465"/>
    </location>
</feature>
<accession>A0A5N6PE39</accession>
<dbReference type="InterPro" id="IPR017907">
    <property type="entry name" value="Znf_RING_CS"/>
</dbReference>
<gene>
    <name evidence="7" type="ORF">E3N88_11043</name>
</gene>
<evidence type="ECO:0000313" key="8">
    <source>
        <dbReference type="Proteomes" id="UP000326396"/>
    </source>
</evidence>